<dbReference type="EMBL" id="FUEG01000006">
    <property type="protein sequence ID" value="SJL05417.1"/>
    <property type="molecule type" value="Genomic_DNA"/>
</dbReference>
<dbReference type="AlphaFoldDB" id="A0A284R9L8"/>
<name>A0A284R9L8_ARMOS</name>
<dbReference type="Proteomes" id="UP000219338">
    <property type="component" value="Unassembled WGS sequence"/>
</dbReference>
<keyword evidence="2" id="KW-1185">Reference proteome</keyword>
<sequence>MFVFSDFKNSLLCLPCSFLRAPQKKHKVHSFDGSAGNANTLNNSKLYPTILEGTKRFKIQYTKLPKTSLQIVSLTS</sequence>
<accession>A0A284R9L8</accession>
<gene>
    <name evidence="1" type="ORF">ARMOST_08784</name>
</gene>
<evidence type="ECO:0000313" key="1">
    <source>
        <dbReference type="EMBL" id="SJL05417.1"/>
    </source>
</evidence>
<protein>
    <submittedName>
        <fullName evidence="1">Uncharacterized protein</fullName>
    </submittedName>
</protein>
<reference evidence="2" key="1">
    <citation type="journal article" date="2017" name="Nat. Ecol. Evol.">
        <title>Genome expansion and lineage-specific genetic innovations in the forest pathogenic fungi Armillaria.</title>
        <authorList>
            <person name="Sipos G."/>
            <person name="Prasanna A.N."/>
            <person name="Walter M.C."/>
            <person name="O'Connor E."/>
            <person name="Balint B."/>
            <person name="Krizsan K."/>
            <person name="Kiss B."/>
            <person name="Hess J."/>
            <person name="Varga T."/>
            <person name="Slot J."/>
            <person name="Riley R."/>
            <person name="Boka B."/>
            <person name="Rigling D."/>
            <person name="Barry K."/>
            <person name="Lee J."/>
            <person name="Mihaltcheva S."/>
            <person name="LaButti K."/>
            <person name="Lipzen A."/>
            <person name="Waldron R."/>
            <person name="Moloney N.M."/>
            <person name="Sperisen C."/>
            <person name="Kredics L."/>
            <person name="Vagvoelgyi C."/>
            <person name="Patrignani A."/>
            <person name="Fitzpatrick D."/>
            <person name="Nagy I."/>
            <person name="Doyle S."/>
            <person name="Anderson J.B."/>
            <person name="Grigoriev I.V."/>
            <person name="Gueldener U."/>
            <person name="Muensterkoetter M."/>
            <person name="Nagy L.G."/>
        </authorList>
    </citation>
    <scope>NUCLEOTIDE SEQUENCE [LARGE SCALE GENOMIC DNA]</scope>
    <source>
        <strain evidence="2">C18/9</strain>
    </source>
</reference>
<organism evidence="1 2">
    <name type="scientific">Armillaria ostoyae</name>
    <name type="common">Armillaria root rot fungus</name>
    <dbReference type="NCBI Taxonomy" id="47428"/>
    <lineage>
        <taxon>Eukaryota</taxon>
        <taxon>Fungi</taxon>
        <taxon>Dikarya</taxon>
        <taxon>Basidiomycota</taxon>
        <taxon>Agaricomycotina</taxon>
        <taxon>Agaricomycetes</taxon>
        <taxon>Agaricomycetidae</taxon>
        <taxon>Agaricales</taxon>
        <taxon>Marasmiineae</taxon>
        <taxon>Physalacriaceae</taxon>
        <taxon>Armillaria</taxon>
    </lineage>
</organism>
<evidence type="ECO:0000313" key="2">
    <source>
        <dbReference type="Proteomes" id="UP000219338"/>
    </source>
</evidence>
<proteinExistence type="predicted"/>